<dbReference type="KEGG" id="msch:N508_001488"/>
<keyword evidence="5" id="KW-0862">Zinc</keyword>
<organism evidence="7 8">
    <name type="scientific">Mucispirillum schaedleri ASF457</name>
    <dbReference type="NCBI Taxonomy" id="1379858"/>
    <lineage>
        <taxon>Bacteria</taxon>
        <taxon>Pseudomonadati</taxon>
        <taxon>Deferribacterota</taxon>
        <taxon>Deferribacteres</taxon>
        <taxon>Deferribacterales</taxon>
        <taxon>Mucispirillaceae</taxon>
        <taxon>Mucispirillum</taxon>
    </lineage>
</organism>
<dbReference type="PANTHER" id="PTHR39540">
    <property type="match status" value="1"/>
</dbReference>
<dbReference type="SUPFAM" id="SSF50370">
    <property type="entry name" value="Ricin B-like lectins"/>
    <property type="match status" value="1"/>
</dbReference>
<evidence type="ECO:0000256" key="3">
    <source>
        <dbReference type="ARBA" id="ARBA00022723"/>
    </source>
</evidence>
<dbReference type="EMBL" id="CP097562">
    <property type="protein sequence ID" value="USF24402.1"/>
    <property type="molecule type" value="Genomic_DNA"/>
</dbReference>
<dbReference type="Proteomes" id="UP000017429">
    <property type="component" value="Chromosome"/>
</dbReference>
<comment type="cofactor">
    <cofactor evidence="1">
        <name>Zn(2+)</name>
        <dbReference type="ChEBI" id="CHEBI:29105"/>
    </cofactor>
</comment>
<proteinExistence type="predicted"/>
<evidence type="ECO:0000313" key="8">
    <source>
        <dbReference type="Proteomes" id="UP000017429"/>
    </source>
</evidence>
<reference evidence="7" key="2">
    <citation type="submission" date="2022-05" db="EMBL/GenBank/DDBJ databases">
        <authorList>
            <person name="Proctor A.L."/>
            <person name="Phillips G.J."/>
            <person name="Wannemuehler M.J."/>
        </authorList>
    </citation>
    <scope>NUCLEOTIDE SEQUENCE</scope>
    <source>
        <strain evidence="7">ASF457</strain>
    </source>
</reference>
<keyword evidence="3" id="KW-0479">Metal-binding</keyword>
<dbReference type="PANTHER" id="PTHR39540:SF1">
    <property type="entry name" value="DICTOMALLEIN-1-RELATED"/>
    <property type="match status" value="1"/>
</dbReference>
<dbReference type="PROSITE" id="PS50231">
    <property type="entry name" value="RICIN_B_LECTIN"/>
    <property type="match status" value="1"/>
</dbReference>
<dbReference type="GO" id="GO:0006508">
    <property type="term" value="P:proteolysis"/>
    <property type="evidence" value="ECO:0007669"/>
    <property type="project" value="UniProtKB-KW"/>
</dbReference>
<dbReference type="PROSITE" id="PS51257">
    <property type="entry name" value="PROKAR_LIPOPROTEIN"/>
    <property type="match status" value="1"/>
</dbReference>
<keyword evidence="2" id="KW-0645">Protease</keyword>
<keyword evidence="6" id="KW-0482">Metalloprotease</keyword>
<dbReference type="Pfam" id="PF10462">
    <property type="entry name" value="Peptidase_M66"/>
    <property type="match status" value="1"/>
</dbReference>
<dbReference type="InterPro" id="IPR019503">
    <property type="entry name" value="Peptidase_M66_dom"/>
</dbReference>
<dbReference type="InterPro" id="IPR022218">
    <property type="entry name" value="TagA_dom"/>
</dbReference>
<reference evidence="7" key="1">
    <citation type="journal article" date="2014" name="Genome Announc.">
        <title>Draft genome sequences of the altered schaedler flora, a defined bacterial community from gnotobiotic mice.</title>
        <authorList>
            <person name="Wannemuehler M.J."/>
            <person name="Overstreet A.M."/>
            <person name="Ward D.V."/>
            <person name="Phillips G.J."/>
        </authorList>
    </citation>
    <scope>NUCLEOTIDE SEQUENCE</scope>
    <source>
        <strain evidence="7">ASF457</strain>
    </source>
</reference>
<dbReference type="Pfam" id="PF00652">
    <property type="entry name" value="Ricin_B_lectin"/>
    <property type="match status" value="1"/>
</dbReference>
<evidence type="ECO:0000313" key="7">
    <source>
        <dbReference type="EMBL" id="USF24402.1"/>
    </source>
</evidence>
<dbReference type="InterPro" id="IPR000772">
    <property type="entry name" value="Ricin_B_lectin"/>
</dbReference>
<dbReference type="Gene3D" id="2.80.10.50">
    <property type="match status" value="1"/>
</dbReference>
<dbReference type="RefSeq" id="WP_023275784.1">
    <property type="nucleotide sequence ID" value="NZ_CP097562.1"/>
</dbReference>
<evidence type="ECO:0000256" key="4">
    <source>
        <dbReference type="ARBA" id="ARBA00022801"/>
    </source>
</evidence>
<name>V2RKR2_9BACT</name>
<evidence type="ECO:0000256" key="2">
    <source>
        <dbReference type="ARBA" id="ARBA00022670"/>
    </source>
</evidence>
<dbReference type="AlphaFoldDB" id="V2RKR2"/>
<accession>V2RKR2</accession>
<dbReference type="SMART" id="SM00458">
    <property type="entry name" value="RICIN"/>
    <property type="match status" value="1"/>
</dbReference>
<evidence type="ECO:0000256" key="5">
    <source>
        <dbReference type="ARBA" id="ARBA00022833"/>
    </source>
</evidence>
<evidence type="ECO:0000256" key="1">
    <source>
        <dbReference type="ARBA" id="ARBA00001947"/>
    </source>
</evidence>
<dbReference type="GO" id="GO:0004222">
    <property type="term" value="F:metalloendopeptidase activity"/>
    <property type="evidence" value="ECO:0007669"/>
    <property type="project" value="InterPro"/>
</dbReference>
<evidence type="ECO:0000256" key="6">
    <source>
        <dbReference type="ARBA" id="ARBA00023049"/>
    </source>
</evidence>
<protein>
    <submittedName>
        <fullName evidence="7">Uncharacterized protein</fullName>
    </submittedName>
</protein>
<dbReference type="Pfam" id="PF12561">
    <property type="entry name" value="TagA"/>
    <property type="match status" value="1"/>
</dbReference>
<dbReference type="eggNOG" id="COG3209">
    <property type="taxonomic scope" value="Bacteria"/>
</dbReference>
<dbReference type="OrthoDB" id="7933390at2"/>
<dbReference type="GO" id="GO:0046872">
    <property type="term" value="F:metal ion binding"/>
    <property type="evidence" value="ECO:0007669"/>
    <property type="project" value="UniProtKB-KW"/>
</dbReference>
<gene>
    <name evidence="7" type="ORF">N508_001488</name>
</gene>
<keyword evidence="4" id="KW-0378">Hydrolase</keyword>
<sequence length="891" mass="100530">MKKNILSIFSVILLFSCSDTGIEVISYSDYSSDISYQVGSPRDKRLTFFDINEFKQIRSIPNNLSTGSLSGRVQFAQTHTIDPNNNEARKEPSLIPYRAALLLFTPQEELYELSVKVSNGKNTSVFKMVPPVNMPKSDYMDRSGTKPDITYSKRSWSVQLPYDNVTPEMQLDFMGKTTSQVELSGTLFGNDIEFAAPIEGAFLVVRLGMLTDNVATGQHSTSQAMTYDIAHGMQEYFQTVPFARLFHGYYEDRVLKKVIINNGKIYENKSDYVGADYYSGDMRENVAKAQVSVGIDLANKGVASSPLDQSHQLGNDMFYFTVHHAKGRYTNGEGKPVDVPHGLSGGNGIGTLVDSTGNEFSHEVGHGYGMGHYPFLNDASDGSVHGYTTSWGYDAYKNRMRANVAWNSTPQAVMYQDKWYITPFQNYYGWNRDCMAGGVADSAISRYTHNTARSTRQVQKNIENRYFLSDDKNNNGEYYYISWDKESRTYKKVTDEKFLNSRISPTRKGVPVITILGGYDPTPPHNAVIYQYFRGNWGNVFDSIFQDSPAEATSYLEITYYDNKPKKYVVLSDKRYNAKIINKLHVNIAEEDKPKSITLYVNKVNKGSTTIKETVYDKPLLKAVEIGKANGYQDVIDNDTIFLNDSLANKSIDNYILSAKEKELIEIFARYKALNKLDANPKKIADDYIAKKNKADNINMFIDNNYISLENNDISADEALKKLFAENGLGSVIFKFNQAELNGKCMEVYQSETSSYAVRLSSKCNESKEQRWAIDKSGRIHSALYPGYCLDMKNMSVLQLCSDDTSQQWKIRNPESIANGVFYENMGTAGKCIDNSGGNSDKIISYNCTNGNNQKFKNKITEDENLYLSLFGGSLIEEIWKYIPAEKVEIK</sequence>
<keyword evidence="8" id="KW-1185">Reference proteome</keyword>
<dbReference type="InterPro" id="IPR035992">
    <property type="entry name" value="Ricin_B-like_lectins"/>
</dbReference>
<dbReference type="PROSITE" id="PS51694">
    <property type="entry name" value="PEPTIDASE_M66"/>
    <property type="match status" value="1"/>
</dbReference>
<dbReference type="InterPro" id="IPR051256">
    <property type="entry name" value="Dictomallein"/>
</dbReference>
<reference evidence="7" key="3">
    <citation type="submission" date="2022-06" db="EMBL/GenBank/DDBJ databases">
        <title>Resources to Facilitate Use of the Altered Schaedler Flora (ASF) Mouse Model to Study Microbiome Function.</title>
        <authorList>
            <person name="Proctor A."/>
            <person name="Parvinroo S."/>
            <person name="Richie T."/>
            <person name="Jia X."/>
            <person name="Lee S.T.M."/>
            <person name="Karp P.D."/>
            <person name="Paley S."/>
            <person name="Kostic A.D."/>
            <person name="Pierre J.F."/>
            <person name="Wannemuehler M.J."/>
            <person name="Phillips G.J."/>
        </authorList>
    </citation>
    <scope>NUCLEOTIDE SEQUENCE</scope>
    <source>
        <strain evidence="7">ASF457</strain>
    </source>
</reference>